<reference evidence="2" key="2">
    <citation type="submission" date="2020-05" db="UniProtKB">
        <authorList>
            <consortium name="EnsemblMetazoa"/>
        </authorList>
    </citation>
    <scope>IDENTIFICATION</scope>
    <source>
        <strain evidence="2">IAEA</strain>
    </source>
</reference>
<keyword evidence="1" id="KW-0472">Membrane</keyword>
<organism evidence="2 3">
    <name type="scientific">Glossina brevipalpis</name>
    <dbReference type="NCBI Taxonomy" id="37001"/>
    <lineage>
        <taxon>Eukaryota</taxon>
        <taxon>Metazoa</taxon>
        <taxon>Ecdysozoa</taxon>
        <taxon>Arthropoda</taxon>
        <taxon>Hexapoda</taxon>
        <taxon>Insecta</taxon>
        <taxon>Pterygota</taxon>
        <taxon>Neoptera</taxon>
        <taxon>Endopterygota</taxon>
        <taxon>Diptera</taxon>
        <taxon>Brachycera</taxon>
        <taxon>Muscomorpha</taxon>
        <taxon>Hippoboscoidea</taxon>
        <taxon>Glossinidae</taxon>
        <taxon>Glossina</taxon>
    </lineage>
</organism>
<keyword evidence="1" id="KW-0812">Transmembrane</keyword>
<evidence type="ECO:0000256" key="1">
    <source>
        <dbReference type="SAM" id="Phobius"/>
    </source>
</evidence>
<sequence length="204" mass="22679">MTENDVSQIDALIGNQLKRNRTQLNILQITKTVPIKLLVVLTSLPDVIIPKKYEFSEILRYKSVAYLPWPYISSRNFKTIIPSACISTLMFGTGANAMTMCFALVPSTAISASIFKIKSTAAYMRSLTPSCHITTNMGIRGSFTGTYRTVLLKLLLLLLLSLMLHGLGSFILVGLYKIIIVFNSLEKQKNKRVSGQQSSSIRIL</sequence>
<dbReference type="EnsemblMetazoa" id="GBRI001077-RA">
    <property type="protein sequence ID" value="GBRI001077-PA"/>
    <property type="gene ID" value="GBRI001077"/>
</dbReference>
<name>A0A1A9W004_9MUSC</name>
<keyword evidence="3" id="KW-1185">Reference proteome</keyword>
<accession>A0A1A9W004</accession>
<feature type="transmembrane region" description="Helical" evidence="1">
    <location>
        <begin position="154"/>
        <end position="182"/>
    </location>
</feature>
<dbReference type="AlphaFoldDB" id="A0A1A9W004"/>
<proteinExistence type="predicted"/>
<keyword evidence="1" id="KW-1133">Transmembrane helix</keyword>
<reference evidence="3" key="1">
    <citation type="submission" date="2014-03" db="EMBL/GenBank/DDBJ databases">
        <authorList>
            <person name="Aksoy S."/>
            <person name="Warren W."/>
            <person name="Wilson R.K."/>
        </authorList>
    </citation>
    <scope>NUCLEOTIDE SEQUENCE [LARGE SCALE GENOMIC DNA]</scope>
    <source>
        <strain evidence="3">IAEA</strain>
    </source>
</reference>
<dbReference type="VEuPathDB" id="VectorBase:GBRI001077"/>
<feature type="transmembrane region" description="Helical" evidence="1">
    <location>
        <begin position="80"/>
        <end position="105"/>
    </location>
</feature>
<dbReference type="Proteomes" id="UP000091820">
    <property type="component" value="Unassembled WGS sequence"/>
</dbReference>
<protein>
    <submittedName>
        <fullName evidence="2">Uncharacterized protein</fullName>
    </submittedName>
</protein>
<evidence type="ECO:0000313" key="3">
    <source>
        <dbReference type="Proteomes" id="UP000091820"/>
    </source>
</evidence>
<evidence type="ECO:0000313" key="2">
    <source>
        <dbReference type="EnsemblMetazoa" id="GBRI001077-PA"/>
    </source>
</evidence>